<keyword evidence="2" id="KW-1185">Reference proteome</keyword>
<evidence type="ECO:0000313" key="2">
    <source>
        <dbReference type="Proteomes" id="UP000024635"/>
    </source>
</evidence>
<reference evidence="2" key="1">
    <citation type="journal article" date="2015" name="Nat. Genet.">
        <title>The genome and transcriptome of the zoonotic hookworm Ancylostoma ceylanicum identify infection-specific gene families.</title>
        <authorList>
            <person name="Schwarz E.M."/>
            <person name="Hu Y."/>
            <person name="Antoshechkin I."/>
            <person name="Miller M.M."/>
            <person name="Sternberg P.W."/>
            <person name="Aroian R.V."/>
        </authorList>
    </citation>
    <scope>NUCLEOTIDE SEQUENCE</scope>
    <source>
        <strain evidence="2">HY135</strain>
    </source>
</reference>
<sequence>MAELWKLIRKGKSVDVATMCVENWRKWSSTQNNVAENGDPCCVECGEVVRDSLRTHTVDGSIVPMANQVIHPCKLGKLVPEKSGRMKSNAWLIPQTRSIVF</sequence>
<dbReference type="AlphaFoldDB" id="A0A016WSM8"/>
<gene>
    <name evidence="1" type="primary">Acey_s0526.g2952</name>
    <name evidence="1" type="ORF">Y032_0526g2952</name>
</gene>
<comment type="caution">
    <text evidence="1">The sequence shown here is derived from an EMBL/GenBank/DDBJ whole genome shotgun (WGS) entry which is preliminary data.</text>
</comment>
<organism evidence="1 2">
    <name type="scientific">Ancylostoma ceylanicum</name>
    <dbReference type="NCBI Taxonomy" id="53326"/>
    <lineage>
        <taxon>Eukaryota</taxon>
        <taxon>Metazoa</taxon>
        <taxon>Ecdysozoa</taxon>
        <taxon>Nematoda</taxon>
        <taxon>Chromadorea</taxon>
        <taxon>Rhabditida</taxon>
        <taxon>Rhabditina</taxon>
        <taxon>Rhabditomorpha</taxon>
        <taxon>Strongyloidea</taxon>
        <taxon>Ancylostomatidae</taxon>
        <taxon>Ancylostomatinae</taxon>
        <taxon>Ancylostoma</taxon>
    </lineage>
</organism>
<protein>
    <submittedName>
        <fullName evidence="1">Uncharacterized protein</fullName>
    </submittedName>
</protein>
<evidence type="ECO:0000313" key="1">
    <source>
        <dbReference type="EMBL" id="EYC42586.1"/>
    </source>
</evidence>
<dbReference type="Proteomes" id="UP000024635">
    <property type="component" value="Unassembled WGS sequence"/>
</dbReference>
<accession>A0A016WSM8</accession>
<proteinExistence type="predicted"/>
<dbReference type="EMBL" id="JARK01000126">
    <property type="protein sequence ID" value="EYC42586.1"/>
    <property type="molecule type" value="Genomic_DNA"/>
</dbReference>
<name>A0A016WSM8_9BILA</name>